<reference evidence="2 3" key="1">
    <citation type="submission" date="2021-04" db="EMBL/GenBank/DDBJ databases">
        <authorList>
            <person name="Bliznina A."/>
        </authorList>
    </citation>
    <scope>NUCLEOTIDE SEQUENCE [LARGE SCALE GENOMIC DNA]</scope>
</reference>
<name>A0ABN7RP57_OIKDI</name>
<gene>
    <name evidence="2" type="ORF">OKIOD_LOCUS992</name>
</gene>
<keyword evidence="3" id="KW-1185">Reference proteome</keyword>
<evidence type="ECO:0000313" key="3">
    <source>
        <dbReference type="Proteomes" id="UP001158576"/>
    </source>
</evidence>
<sequence length="436" mass="49760">MSSSGMKTFSLPEGLDLFYVNDRGEQVINPAAMPYLQSVQKPPVYPVINKIENQEPESKKRKIDEISQAEFIEGMKQEAPDEDEENVICIDSDNSSSTSGRSSRLTSSFSIPSSSAVVQKENQAPGSSSGLQEVPFDLVKMLEEIRNRSPTKTLPPLIVPEYAHFKVKVQNMAVRGETNSVSADGKAQKKTGKWKKIERSQLQEVDLQTIDWSEWTQMSFDPDGGTIDGCFGRFSVKPDNTVDRWKKDLEKKKTKLLKMVANTTIAAEGFKKITVKFLCEHKEPEVHRFEYEQGMLFLTIPKWIQKKLRHLKKKIDFNKQPLVKLSRKSQIADALERSVLGNLACALLMENFWIFDKIPNTKFEKQLNELYQRFYTEPKPCLPIDQVPKGHPVLNHLLIERVSNSTQQSILFQVSNRQMCIQRLCGSTLNLPYEKL</sequence>
<feature type="region of interest" description="Disordered" evidence="1">
    <location>
        <begin position="76"/>
        <end position="131"/>
    </location>
</feature>
<evidence type="ECO:0000313" key="2">
    <source>
        <dbReference type="EMBL" id="CAG5079971.1"/>
    </source>
</evidence>
<dbReference type="EMBL" id="OU015568">
    <property type="protein sequence ID" value="CAG5079971.1"/>
    <property type="molecule type" value="Genomic_DNA"/>
</dbReference>
<feature type="compositionally biased region" description="Low complexity" evidence="1">
    <location>
        <begin position="92"/>
        <end position="115"/>
    </location>
</feature>
<evidence type="ECO:0000256" key="1">
    <source>
        <dbReference type="SAM" id="MobiDB-lite"/>
    </source>
</evidence>
<accession>A0ABN7RP57</accession>
<protein>
    <submittedName>
        <fullName evidence="2">Oidioi.mRNA.OKI2018_I69.PAR.g9434.t1.cds</fullName>
    </submittedName>
</protein>
<dbReference type="Proteomes" id="UP001158576">
    <property type="component" value="Chromosome PAR"/>
</dbReference>
<organism evidence="2 3">
    <name type="scientific">Oikopleura dioica</name>
    <name type="common">Tunicate</name>
    <dbReference type="NCBI Taxonomy" id="34765"/>
    <lineage>
        <taxon>Eukaryota</taxon>
        <taxon>Metazoa</taxon>
        <taxon>Chordata</taxon>
        <taxon>Tunicata</taxon>
        <taxon>Appendicularia</taxon>
        <taxon>Copelata</taxon>
        <taxon>Oikopleuridae</taxon>
        <taxon>Oikopleura</taxon>
    </lineage>
</organism>
<feature type="compositionally biased region" description="Polar residues" evidence="1">
    <location>
        <begin position="116"/>
        <end position="131"/>
    </location>
</feature>
<proteinExistence type="predicted"/>